<evidence type="ECO:0000313" key="1">
    <source>
        <dbReference type="EMBL" id="BBC36849.1"/>
    </source>
</evidence>
<reference evidence="1 2" key="1">
    <citation type="journal article" date="2010" name="ChemBioChem">
        <title>Cloning and characterization of the biosynthetic gene cluster of 16-membered macrolide antibiotic FD-891: involvement of a dual functional cytochrome P450 monooxygenase catalyzing epoxidation and hydroxylation.</title>
        <authorList>
            <person name="Kudo F."/>
            <person name="Motegi A."/>
            <person name="Mizoue K."/>
            <person name="Eguchi T."/>
        </authorList>
    </citation>
    <scope>NUCLEOTIDE SEQUENCE [LARGE SCALE GENOMIC DNA]</scope>
    <source>
        <strain evidence="1 2">A-8890</strain>
    </source>
</reference>
<gene>
    <name evidence="1" type="ORF">SGFS_081430</name>
</gene>
<name>A0ABN5VTV4_9ACTN</name>
<dbReference type="Proteomes" id="UP001321542">
    <property type="component" value="Chromosome"/>
</dbReference>
<dbReference type="EMBL" id="AP018448">
    <property type="protein sequence ID" value="BBC36849.1"/>
    <property type="molecule type" value="Genomic_DNA"/>
</dbReference>
<proteinExistence type="predicted"/>
<evidence type="ECO:0000313" key="2">
    <source>
        <dbReference type="Proteomes" id="UP001321542"/>
    </source>
</evidence>
<keyword evidence="2" id="KW-1185">Reference proteome</keyword>
<protein>
    <submittedName>
        <fullName evidence="1">Uncharacterized protein</fullName>
    </submittedName>
</protein>
<accession>A0ABN5VTV4</accession>
<organism evidence="1 2">
    <name type="scientific">Streptomyces graminofaciens</name>
    <dbReference type="NCBI Taxonomy" id="68212"/>
    <lineage>
        <taxon>Bacteria</taxon>
        <taxon>Bacillati</taxon>
        <taxon>Actinomycetota</taxon>
        <taxon>Actinomycetes</taxon>
        <taxon>Kitasatosporales</taxon>
        <taxon>Streptomycetaceae</taxon>
        <taxon>Streptomyces</taxon>
    </lineage>
</organism>
<reference evidence="1 2" key="2">
    <citation type="journal article" date="2023" name="ChemBioChem">
        <title>Acyltransferase Domain Exchange between Two Independent Type I Polyketide Synthases in the Same Producer Strain of Macrolide Antibiotics.</title>
        <authorList>
            <person name="Kudo F."/>
            <person name="Kishikawa K."/>
            <person name="Tsuboi K."/>
            <person name="Kido T."/>
            <person name="Usui T."/>
            <person name="Hashimoto J."/>
            <person name="Shin-Ya K."/>
            <person name="Miyanaga A."/>
            <person name="Eguchi T."/>
        </authorList>
    </citation>
    <scope>NUCLEOTIDE SEQUENCE [LARGE SCALE GENOMIC DNA]</scope>
    <source>
        <strain evidence="1 2">A-8890</strain>
    </source>
</reference>
<sequence length="70" mass="7124">MITGTSRVCITATTIPAEASTGTMAPVGLRDGRAGPSVVLGVCVCVMERGLLAEVRVGGWARVVAPVRVT</sequence>